<dbReference type="EMBL" id="LGRX02033085">
    <property type="protein sequence ID" value="KAK3243087.1"/>
    <property type="molecule type" value="Genomic_DNA"/>
</dbReference>
<reference evidence="1 2" key="1">
    <citation type="journal article" date="2015" name="Genome Biol. Evol.">
        <title>Comparative Genomics of a Bacterivorous Green Alga Reveals Evolutionary Causalities and Consequences of Phago-Mixotrophic Mode of Nutrition.</title>
        <authorList>
            <person name="Burns J.A."/>
            <person name="Paasch A."/>
            <person name="Narechania A."/>
            <person name="Kim E."/>
        </authorList>
    </citation>
    <scope>NUCLEOTIDE SEQUENCE [LARGE SCALE GENOMIC DNA]</scope>
    <source>
        <strain evidence="1 2">PLY_AMNH</strain>
    </source>
</reference>
<proteinExistence type="predicted"/>
<protein>
    <submittedName>
        <fullName evidence="1">Uncharacterized protein</fullName>
    </submittedName>
</protein>
<dbReference type="AlphaFoldDB" id="A0AAE0BWK2"/>
<name>A0AAE0BWK2_9CHLO</name>
<gene>
    <name evidence="1" type="ORF">CYMTET_47229</name>
</gene>
<sequence>MQEVRYLKQTRTSEFNKSRSPYCIGRCFKNAADMIEFLADPENQLHLDRCDKRALFEIVRRDRLGVVTDKMRIISGSLKYVQRAYENSFSRRPYLCDGRPWRSEDLHDGVVPDIRFFEDASVTAFTPPTSVMQDTAIWRATCEGADRFHSVQEALREFGFDAVPTRSRCSMGVDFVVTDTLARVRRISSIAEAPDELTKRLDSRDELRLELVRVRPDVEGEKRLVEVLKELQRFASTADLLLVVRCTQDSALKHSLLREFDVQRHSFLEDDYRVLSERSDPTCACDPRSNGGACAEQEDSAVASSVSRYGL</sequence>
<evidence type="ECO:0000313" key="2">
    <source>
        <dbReference type="Proteomes" id="UP001190700"/>
    </source>
</evidence>
<evidence type="ECO:0000313" key="1">
    <source>
        <dbReference type="EMBL" id="KAK3243087.1"/>
    </source>
</evidence>
<accession>A0AAE0BWK2</accession>
<keyword evidence="2" id="KW-1185">Reference proteome</keyword>
<organism evidence="1 2">
    <name type="scientific">Cymbomonas tetramitiformis</name>
    <dbReference type="NCBI Taxonomy" id="36881"/>
    <lineage>
        <taxon>Eukaryota</taxon>
        <taxon>Viridiplantae</taxon>
        <taxon>Chlorophyta</taxon>
        <taxon>Pyramimonadophyceae</taxon>
        <taxon>Pyramimonadales</taxon>
        <taxon>Pyramimonadaceae</taxon>
        <taxon>Cymbomonas</taxon>
    </lineage>
</organism>
<dbReference type="Proteomes" id="UP001190700">
    <property type="component" value="Unassembled WGS sequence"/>
</dbReference>
<comment type="caution">
    <text evidence="1">The sequence shown here is derived from an EMBL/GenBank/DDBJ whole genome shotgun (WGS) entry which is preliminary data.</text>
</comment>